<keyword evidence="1" id="KW-0479">Metal-binding</keyword>
<dbReference type="InterPro" id="IPR017896">
    <property type="entry name" value="4Fe4S_Fe-S-bd"/>
</dbReference>
<dbReference type="GO" id="GO:0051536">
    <property type="term" value="F:iron-sulfur cluster binding"/>
    <property type="evidence" value="ECO:0007669"/>
    <property type="project" value="UniProtKB-KW"/>
</dbReference>
<protein>
    <submittedName>
        <fullName evidence="5">Ferredoxin family protein</fullName>
    </submittedName>
</protein>
<dbReference type="Gene3D" id="3.30.70.20">
    <property type="match status" value="1"/>
</dbReference>
<organism evidence="5 6">
    <name type="scientific">Aerophobetes bacterium</name>
    <dbReference type="NCBI Taxonomy" id="2030807"/>
    <lineage>
        <taxon>Bacteria</taxon>
        <taxon>Candidatus Aerophobota</taxon>
    </lineage>
</organism>
<dbReference type="EMBL" id="SOKJ01000355">
    <property type="protein sequence ID" value="TET08445.1"/>
    <property type="molecule type" value="Genomic_DNA"/>
</dbReference>
<evidence type="ECO:0000256" key="3">
    <source>
        <dbReference type="ARBA" id="ARBA00023014"/>
    </source>
</evidence>
<comment type="caution">
    <text evidence="5">The sequence shown here is derived from an EMBL/GenBank/DDBJ whole genome shotgun (WGS) entry which is preliminary data.</text>
</comment>
<name>A0A523RRN8_UNCAE</name>
<dbReference type="Pfam" id="PF00037">
    <property type="entry name" value="Fer4"/>
    <property type="match status" value="1"/>
</dbReference>
<dbReference type="PROSITE" id="PS51379">
    <property type="entry name" value="4FE4S_FER_2"/>
    <property type="match status" value="1"/>
</dbReference>
<feature type="domain" description="4Fe-4S ferredoxin-type" evidence="4">
    <location>
        <begin position="6"/>
        <end position="35"/>
    </location>
</feature>
<evidence type="ECO:0000313" key="5">
    <source>
        <dbReference type="EMBL" id="TET08445.1"/>
    </source>
</evidence>
<dbReference type="SUPFAM" id="SSF54862">
    <property type="entry name" value="4Fe-4S ferredoxins"/>
    <property type="match status" value="1"/>
</dbReference>
<proteinExistence type="predicted"/>
<evidence type="ECO:0000313" key="6">
    <source>
        <dbReference type="Proteomes" id="UP000316360"/>
    </source>
</evidence>
<evidence type="ECO:0000256" key="2">
    <source>
        <dbReference type="ARBA" id="ARBA00023004"/>
    </source>
</evidence>
<dbReference type="AlphaFoldDB" id="A0A523RRN8"/>
<keyword evidence="2" id="KW-0408">Iron</keyword>
<dbReference type="PROSITE" id="PS00198">
    <property type="entry name" value="4FE4S_FER_1"/>
    <property type="match status" value="1"/>
</dbReference>
<evidence type="ECO:0000256" key="1">
    <source>
        <dbReference type="ARBA" id="ARBA00022723"/>
    </source>
</evidence>
<sequence>MRIEEDKVEVDEDECVECGVCLSSCPVKAIYEPELDKFRLLRKTFSNPTATHLSSQVPGRGTEEMKTNDVTNRFRRGFTGVAIELGRPGTGARFYDVEKVTKTCVELGVDFERANPVTALMLNPKTGEIKKEFLNEKILSCIVEFTVPNEKVIPILNKLKKVAKEIETVFSVDIINRIDKDGNIPVNKLLKEAGFKPYINGKTNVGLGRPLAKGG</sequence>
<keyword evidence="3" id="KW-0411">Iron-sulfur</keyword>
<accession>A0A523RRN8</accession>
<evidence type="ECO:0000259" key="4">
    <source>
        <dbReference type="PROSITE" id="PS51379"/>
    </source>
</evidence>
<gene>
    <name evidence="5" type="ORF">E3J84_06205</name>
</gene>
<dbReference type="InterPro" id="IPR017900">
    <property type="entry name" value="4Fe4S_Fe_S_CS"/>
</dbReference>
<dbReference type="Proteomes" id="UP000316360">
    <property type="component" value="Unassembled WGS sequence"/>
</dbReference>
<reference evidence="5 6" key="1">
    <citation type="submission" date="2019-03" db="EMBL/GenBank/DDBJ databases">
        <title>Metabolic potential of uncultured bacteria and archaea associated with petroleum seepage in deep-sea sediments.</title>
        <authorList>
            <person name="Dong X."/>
            <person name="Hubert C."/>
        </authorList>
    </citation>
    <scope>NUCLEOTIDE SEQUENCE [LARGE SCALE GENOMIC DNA]</scope>
    <source>
        <strain evidence="5">E44_bin7</strain>
    </source>
</reference>
<dbReference type="GO" id="GO:0046872">
    <property type="term" value="F:metal ion binding"/>
    <property type="evidence" value="ECO:0007669"/>
    <property type="project" value="UniProtKB-KW"/>
</dbReference>